<dbReference type="RefSeq" id="WP_015211989.1">
    <property type="nucleotide sequence ID" value="NC_019765.1"/>
</dbReference>
<gene>
    <name evidence="1" type="ordered locus">Sta7437_4625</name>
</gene>
<dbReference type="Proteomes" id="UP000010473">
    <property type="component" value="Plasmid pSTA7437.01"/>
</dbReference>
<dbReference type="AlphaFoldDB" id="K9Y013"/>
<dbReference type="OrthoDB" id="9840464at2"/>
<name>K9Y013_STAC7</name>
<keyword evidence="1" id="KW-0614">Plasmid</keyword>
<sequence>MRPGQVLKTIKTSPQDWKIQFQNSAGIVFAYHDYRFARLSNRLGGKIMLKNKPQKIDMEWEADDPVASQLYMSLVSKAILEN</sequence>
<evidence type="ECO:0000313" key="1">
    <source>
        <dbReference type="EMBL" id="AFZ38083.1"/>
    </source>
</evidence>
<keyword evidence="2" id="KW-1185">Reference proteome</keyword>
<reference evidence="2" key="1">
    <citation type="journal article" date="2013" name="Proc. Natl. Acad. Sci. U.S.A.">
        <title>Improving the coverage of the cyanobacterial phylum using diversity-driven genome sequencing.</title>
        <authorList>
            <person name="Shih P.M."/>
            <person name="Wu D."/>
            <person name="Latifi A."/>
            <person name="Axen S.D."/>
            <person name="Fewer D.P."/>
            <person name="Talla E."/>
            <person name="Calteau A."/>
            <person name="Cai F."/>
            <person name="Tandeau de Marsac N."/>
            <person name="Rippka R."/>
            <person name="Herdman M."/>
            <person name="Sivonen K."/>
            <person name="Coursin T."/>
            <person name="Laurent T."/>
            <person name="Goodwin L."/>
            <person name="Nolan M."/>
            <person name="Davenport K.W."/>
            <person name="Han C.S."/>
            <person name="Rubin E.M."/>
            <person name="Eisen J.A."/>
            <person name="Woyke T."/>
            <person name="Gugger M."/>
            <person name="Kerfeld C.A."/>
        </authorList>
    </citation>
    <scope>NUCLEOTIDE SEQUENCE [LARGE SCALE GENOMIC DNA]</scope>
    <source>
        <strain evidence="2">ATCC 29371 / PCC 7437</strain>
        <plasmid evidence="2">Plasmid pSTA7437.01</plasmid>
    </source>
</reference>
<organism evidence="1 2">
    <name type="scientific">Stanieria cyanosphaera (strain ATCC 29371 / PCC 7437)</name>
    <dbReference type="NCBI Taxonomy" id="111780"/>
    <lineage>
        <taxon>Bacteria</taxon>
        <taxon>Bacillati</taxon>
        <taxon>Cyanobacteriota</taxon>
        <taxon>Cyanophyceae</taxon>
        <taxon>Pleurocapsales</taxon>
        <taxon>Dermocarpellaceae</taxon>
        <taxon>Stanieria</taxon>
    </lineage>
</organism>
<dbReference type="EMBL" id="CP003654">
    <property type="protein sequence ID" value="AFZ38083.1"/>
    <property type="molecule type" value="Genomic_DNA"/>
</dbReference>
<protein>
    <submittedName>
        <fullName evidence="1">Uncharacterized protein</fullName>
    </submittedName>
</protein>
<proteinExistence type="predicted"/>
<accession>K9Y013</accession>
<evidence type="ECO:0000313" key="2">
    <source>
        <dbReference type="Proteomes" id="UP000010473"/>
    </source>
</evidence>
<dbReference type="HOGENOM" id="CLU_2556638_0_0_3"/>
<geneLocation type="plasmid" evidence="1 2">
    <name>pSTA7437.01</name>
</geneLocation>
<dbReference type="KEGG" id="scs:Sta7437_4625"/>